<dbReference type="InterPro" id="IPR003333">
    <property type="entry name" value="CMAS"/>
</dbReference>
<evidence type="ECO:0000259" key="6">
    <source>
        <dbReference type="SMART" id="SM00828"/>
    </source>
</evidence>
<dbReference type="GO" id="GO:0008825">
    <property type="term" value="F:cyclopropane-fatty-acyl-phospholipid synthase activity"/>
    <property type="evidence" value="ECO:0007669"/>
    <property type="project" value="UniProtKB-EC"/>
</dbReference>
<evidence type="ECO:0000313" key="8">
    <source>
        <dbReference type="Proteomes" id="UP000571817"/>
    </source>
</evidence>
<dbReference type="GO" id="GO:0032259">
    <property type="term" value="P:methylation"/>
    <property type="evidence" value="ECO:0007669"/>
    <property type="project" value="UniProtKB-KW"/>
</dbReference>
<dbReference type="CDD" id="cd02440">
    <property type="entry name" value="AdoMet_MTases"/>
    <property type="match status" value="1"/>
</dbReference>
<gene>
    <name evidence="7" type="ORF">HNR15_000973</name>
</gene>
<protein>
    <submittedName>
        <fullName evidence="7">Cyclopropane-fatty-acyl-phospholipid synthase</fullName>
        <ecNumber evidence="7">2.1.1.79</ecNumber>
    </submittedName>
</protein>
<feature type="domain" description="Polyketide synthase-like methyltransferase" evidence="6">
    <location>
        <begin position="152"/>
        <end position="406"/>
    </location>
</feature>
<dbReference type="GO" id="GO:0008610">
    <property type="term" value="P:lipid biosynthetic process"/>
    <property type="evidence" value="ECO:0007669"/>
    <property type="project" value="InterPro"/>
</dbReference>
<evidence type="ECO:0000256" key="5">
    <source>
        <dbReference type="ARBA" id="ARBA00023098"/>
    </source>
</evidence>
<dbReference type="PIRSF" id="PIRSF003085">
    <property type="entry name" value="CMAS"/>
    <property type="match status" value="1"/>
</dbReference>
<dbReference type="AlphaFoldDB" id="A0A853DH01"/>
<sequence length="424" mass="47573">MTMTIGEVFDELFGTELPLKVTAYDGSSGGNPAAPYAIELRNERALRYMVTAPGELGLVRAYLMGDLELHGVSPGNPYDFLNLFMTDFQVKRPQLTRLPKIAKSLGIKNFQVPPLPDQEQPPQWRRGLEGLRHSRKRDADAIRYHYDVSNEFYELVLGDSMTYTCACYPTDDATLDEAQANKYDLVCRKLDLQPGQRLLDVGCGWGGMVRHAVEHYGVTALGVTLSRNQATWADQKIKQMGLDDRAEVRYLDYRDVTESDFDAVSSIGLTEHIGVKNYPAYFSFLYSKLRPGGRLLNHCITRPDTKTPALTRGGFINRYVFPDGELTGVGVITSAMQDEGFEVRHLEDLREHYARTCAAWAHRLEEHWDECVQDAGLPIAKIWGLYLAGSSLGFARNNIQLHQVLGQKIGADGVADYPLRPSYV</sequence>
<dbReference type="PANTHER" id="PTHR43667:SF1">
    <property type="entry name" value="CYCLOPROPANE-FATTY-ACYL-PHOSPHOLIPID SYNTHASE"/>
    <property type="match status" value="1"/>
</dbReference>
<dbReference type="Proteomes" id="UP000571817">
    <property type="component" value="Unassembled WGS sequence"/>
</dbReference>
<dbReference type="Pfam" id="PF02353">
    <property type="entry name" value="CMAS"/>
    <property type="match status" value="1"/>
</dbReference>
<dbReference type="InterPro" id="IPR029063">
    <property type="entry name" value="SAM-dependent_MTases_sf"/>
</dbReference>
<dbReference type="SUPFAM" id="SSF53335">
    <property type="entry name" value="S-adenosyl-L-methionine-dependent methyltransferases"/>
    <property type="match status" value="1"/>
</dbReference>
<dbReference type="EC" id="2.1.1.79" evidence="7"/>
<dbReference type="Gene3D" id="3.40.50.150">
    <property type="entry name" value="Vaccinia Virus protein VP39"/>
    <property type="match status" value="1"/>
</dbReference>
<keyword evidence="3 7" id="KW-0808">Transferase</keyword>
<dbReference type="EMBL" id="JACCFW010000001">
    <property type="protein sequence ID" value="NYJ74010.1"/>
    <property type="molecule type" value="Genomic_DNA"/>
</dbReference>
<keyword evidence="5" id="KW-0443">Lipid metabolism</keyword>
<comment type="similarity">
    <text evidence="1">Belongs to the CFA/CMAS family.</text>
</comment>
<reference evidence="7 8" key="1">
    <citation type="submission" date="2020-07" db="EMBL/GenBank/DDBJ databases">
        <title>Sequencing the genomes of 1000 actinobacteria strains.</title>
        <authorList>
            <person name="Klenk H.-P."/>
        </authorList>
    </citation>
    <scope>NUCLEOTIDE SEQUENCE [LARGE SCALE GENOMIC DNA]</scope>
    <source>
        <strain evidence="7 8">DSM 29531</strain>
    </source>
</reference>
<evidence type="ECO:0000256" key="1">
    <source>
        <dbReference type="ARBA" id="ARBA00010815"/>
    </source>
</evidence>
<dbReference type="InterPro" id="IPR050723">
    <property type="entry name" value="CFA/CMAS"/>
</dbReference>
<dbReference type="InterPro" id="IPR020803">
    <property type="entry name" value="MeTfrase_dom"/>
</dbReference>
<keyword evidence="4" id="KW-0949">S-adenosyl-L-methionine</keyword>
<organism evidence="7 8">
    <name type="scientific">Allobranchiibius huperziae</name>
    <dbReference type="NCBI Taxonomy" id="1874116"/>
    <lineage>
        <taxon>Bacteria</taxon>
        <taxon>Bacillati</taxon>
        <taxon>Actinomycetota</taxon>
        <taxon>Actinomycetes</taxon>
        <taxon>Micrococcales</taxon>
        <taxon>Dermacoccaceae</taxon>
        <taxon>Allobranchiibius</taxon>
    </lineage>
</organism>
<evidence type="ECO:0000256" key="2">
    <source>
        <dbReference type="ARBA" id="ARBA00022603"/>
    </source>
</evidence>
<evidence type="ECO:0000313" key="7">
    <source>
        <dbReference type="EMBL" id="NYJ74010.1"/>
    </source>
</evidence>
<keyword evidence="8" id="KW-1185">Reference proteome</keyword>
<dbReference type="RefSeq" id="WP_179479610.1">
    <property type="nucleotide sequence ID" value="NZ_JACCFW010000001.1"/>
</dbReference>
<dbReference type="SMART" id="SM00828">
    <property type="entry name" value="PKS_MT"/>
    <property type="match status" value="1"/>
</dbReference>
<dbReference type="PANTHER" id="PTHR43667">
    <property type="entry name" value="CYCLOPROPANE-FATTY-ACYL-PHOSPHOLIPID SYNTHASE"/>
    <property type="match status" value="1"/>
</dbReference>
<evidence type="ECO:0000256" key="3">
    <source>
        <dbReference type="ARBA" id="ARBA00022679"/>
    </source>
</evidence>
<evidence type="ECO:0000256" key="4">
    <source>
        <dbReference type="ARBA" id="ARBA00022691"/>
    </source>
</evidence>
<proteinExistence type="inferred from homology"/>
<accession>A0A853DH01</accession>
<name>A0A853DH01_9MICO</name>
<comment type="caution">
    <text evidence="7">The sequence shown here is derived from an EMBL/GenBank/DDBJ whole genome shotgun (WGS) entry which is preliminary data.</text>
</comment>
<keyword evidence="2 7" id="KW-0489">Methyltransferase</keyword>